<keyword evidence="3" id="KW-1185">Reference proteome</keyword>
<protein>
    <submittedName>
        <fullName evidence="2">Adhesion exoprotein</fullName>
    </submittedName>
</protein>
<dbReference type="EMBL" id="JMHU01000020">
    <property type="protein sequence ID" value="KDA45510.1"/>
    <property type="molecule type" value="Genomic_DNA"/>
</dbReference>
<name>A0ABR4RP08_9LACO</name>
<comment type="caution">
    <text evidence="2">The sequence shown here is derived from an EMBL/GenBank/DDBJ whole genome shotgun (WGS) entry which is preliminary data.</text>
</comment>
<feature type="non-terminal residue" evidence="2">
    <location>
        <position position="85"/>
    </location>
</feature>
<dbReference type="Gene3D" id="2.60.40.4300">
    <property type="match status" value="1"/>
</dbReference>
<evidence type="ECO:0000313" key="2">
    <source>
        <dbReference type="EMBL" id="KDA45510.1"/>
    </source>
</evidence>
<reference evidence="2 3" key="1">
    <citation type="submission" date="2014-04" db="EMBL/GenBank/DDBJ databases">
        <title>Draft Genome Sequence of Lactobacillus animalis 381-IL-28.</title>
        <authorList>
            <person name="Sturino J.M."/>
            <person name="Rajendran M."/>
            <person name="Altermann E."/>
        </authorList>
    </citation>
    <scope>NUCLEOTIDE SEQUENCE [LARGE SCALE GENOMIC DNA]</scope>
    <source>
        <strain evidence="2 3">381-IL-28</strain>
    </source>
</reference>
<dbReference type="Pfam" id="PF17966">
    <property type="entry name" value="Muc_B2"/>
    <property type="match status" value="1"/>
</dbReference>
<gene>
    <name evidence="2" type="ORF">Lani381_1430</name>
</gene>
<proteinExistence type="predicted"/>
<dbReference type="Proteomes" id="UP000027129">
    <property type="component" value="Unassembled WGS sequence"/>
</dbReference>
<feature type="domain" description="Mub B2-like" evidence="1">
    <location>
        <begin position="10"/>
        <end position="83"/>
    </location>
</feature>
<dbReference type="InterPro" id="IPR041495">
    <property type="entry name" value="Mub_B2"/>
</dbReference>
<evidence type="ECO:0000259" key="1">
    <source>
        <dbReference type="Pfam" id="PF17966"/>
    </source>
</evidence>
<organism evidence="2 3">
    <name type="scientific">Ligilactobacillus animalis</name>
    <dbReference type="NCBI Taxonomy" id="1605"/>
    <lineage>
        <taxon>Bacteria</taxon>
        <taxon>Bacillati</taxon>
        <taxon>Bacillota</taxon>
        <taxon>Bacilli</taxon>
        <taxon>Lactobacillales</taxon>
        <taxon>Lactobacillaceae</taxon>
        <taxon>Ligilactobacillus</taxon>
    </lineage>
</organism>
<sequence length="85" mass="9557">MLHLPDGTVKEVTQQVTFKREVKTNLATGEKEYGAWDIEEGTLPEYQVDQVENYEPSQSVVEAMVVTPETAGNWTVDIHYNAKTA</sequence>
<evidence type="ECO:0000313" key="3">
    <source>
        <dbReference type="Proteomes" id="UP000027129"/>
    </source>
</evidence>
<accession>A0ABR4RP08</accession>